<evidence type="ECO:0000313" key="2">
    <source>
        <dbReference type="EMBL" id="RHZ51828.1"/>
    </source>
</evidence>
<reference evidence="2 3" key="1">
    <citation type="submission" date="2018-08" db="EMBL/GenBank/DDBJ databases">
        <title>Genome and evolution of the arbuscular mycorrhizal fungus Diversispora epigaea (formerly Glomus versiforme) and its bacterial endosymbionts.</title>
        <authorList>
            <person name="Sun X."/>
            <person name="Fei Z."/>
            <person name="Harrison M."/>
        </authorList>
    </citation>
    <scope>NUCLEOTIDE SEQUENCE [LARGE SCALE GENOMIC DNA]</scope>
    <source>
        <strain evidence="2 3">IT104</strain>
    </source>
</reference>
<evidence type="ECO:0000313" key="3">
    <source>
        <dbReference type="Proteomes" id="UP000266861"/>
    </source>
</evidence>
<name>A0A397GQ80_9GLOM</name>
<evidence type="ECO:0000256" key="1">
    <source>
        <dbReference type="SAM" id="MobiDB-lite"/>
    </source>
</evidence>
<protein>
    <submittedName>
        <fullName evidence="2">Uncharacterized protein</fullName>
    </submittedName>
</protein>
<organism evidence="2 3">
    <name type="scientific">Diversispora epigaea</name>
    <dbReference type="NCBI Taxonomy" id="1348612"/>
    <lineage>
        <taxon>Eukaryota</taxon>
        <taxon>Fungi</taxon>
        <taxon>Fungi incertae sedis</taxon>
        <taxon>Mucoromycota</taxon>
        <taxon>Glomeromycotina</taxon>
        <taxon>Glomeromycetes</taxon>
        <taxon>Diversisporales</taxon>
        <taxon>Diversisporaceae</taxon>
        <taxon>Diversispora</taxon>
    </lineage>
</organism>
<dbReference type="EMBL" id="PQFF01000411">
    <property type="protein sequence ID" value="RHZ51828.1"/>
    <property type="molecule type" value="Genomic_DNA"/>
</dbReference>
<proteinExistence type="predicted"/>
<comment type="caution">
    <text evidence="2">The sequence shown here is derived from an EMBL/GenBank/DDBJ whole genome shotgun (WGS) entry which is preliminary data.</text>
</comment>
<dbReference type="AlphaFoldDB" id="A0A397GQ80"/>
<sequence length="58" mass="6754">MVTSIKQDNTAFFFLMKNSLLFSFSDIIGDYFEYIDDDDDDDDDGDDDDVYDDDDDDT</sequence>
<keyword evidence="3" id="KW-1185">Reference proteome</keyword>
<accession>A0A397GQ80</accession>
<gene>
    <name evidence="2" type="ORF">Glove_469g35</name>
</gene>
<dbReference type="Proteomes" id="UP000266861">
    <property type="component" value="Unassembled WGS sequence"/>
</dbReference>
<feature type="region of interest" description="Disordered" evidence="1">
    <location>
        <begin position="35"/>
        <end position="58"/>
    </location>
</feature>